<comment type="caution">
    <text evidence="2">The sequence shown here is derived from an EMBL/GenBank/DDBJ whole genome shotgun (WGS) entry which is preliminary data.</text>
</comment>
<keyword evidence="1" id="KW-1133">Transmembrane helix</keyword>
<dbReference type="AlphaFoldDB" id="A0A645BD73"/>
<feature type="transmembrane region" description="Helical" evidence="1">
    <location>
        <begin position="306"/>
        <end position="328"/>
    </location>
</feature>
<accession>A0A645BD73</accession>
<name>A0A645BD73_9ZZZZ</name>
<organism evidence="2">
    <name type="scientific">bioreactor metagenome</name>
    <dbReference type="NCBI Taxonomy" id="1076179"/>
    <lineage>
        <taxon>unclassified sequences</taxon>
        <taxon>metagenomes</taxon>
        <taxon>ecological metagenomes</taxon>
    </lineage>
</organism>
<dbReference type="EMBL" id="VSSQ01018167">
    <property type="protein sequence ID" value="MPM61133.1"/>
    <property type="molecule type" value="Genomic_DNA"/>
</dbReference>
<gene>
    <name evidence="2" type="ORF">SDC9_107987</name>
</gene>
<reference evidence="2" key="1">
    <citation type="submission" date="2019-08" db="EMBL/GenBank/DDBJ databases">
        <authorList>
            <person name="Kucharzyk K."/>
            <person name="Murdoch R.W."/>
            <person name="Higgins S."/>
            <person name="Loffler F."/>
        </authorList>
    </citation>
    <scope>NUCLEOTIDE SEQUENCE</scope>
</reference>
<proteinExistence type="predicted"/>
<sequence>MNEIPSLTFFCELDSKELQTLFADSTVLKKLRTLNANVSMGLRDFSAQRAEVVHKLTKAGIPVTAWLLLPKEKGYWTNLDTVAATAKTYGQFKEWVARYRLSITVVGLDIEPHYARMVLFPNQWKKLVPDLFWRLFEGKKYTRLEGDLRALVNLIRTDGFAVETYNFPFVVEERLGHSRFLTRMLGTPPLNADREVLMLYSSFFPKQGDSILWSYAQGASSVGLGSTGGGVEVDGENELRSMRWLDLRRDLLIARQLCRHIYIFSLEGSVRNGYLDRLIDFDWNARIDLPVKAGEKVTIARKGLQAVLWLLSHPWQIIGCFALLNFLLKKKK</sequence>
<protein>
    <submittedName>
        <fullName evidence="2">Uncharacterized protein</fullName>
    </submittedName>
</protein>
<keyword evidence="1" id="KW-0472">Membrane</keyword>
<evidence type="ECO:0000313" key="2">
    <source>
        <dbReference type="EMBL" id="MPM61133.1"/>
    </source>
</evidence>
<keyword evidence="1" id="KW-0812">Transmembrane</keyword>
<evidence type="ECO:0000256" key="1">
    <source>
        <dbReference type="SAM" id="Phobius"/>
    </source>
</evidence>